<comment type="caution">
    <text evidence="1">The sequence shown here is derived from an EMBL/GenBank/DDBJ whole genome shotgun (WGS) entry which is preliminary data.</text>
</comment>
<dbReference type="EMBL" id="JANHOG010001489">
    <property type="protein sequence ID" value="KAJ3536235.1"/>
    <property type="molecule type" value="Genomic_DNA"/>
</dbReference>
<keyword evidence="2" id="KW-1185">Reference proteome</keyword>
<gene>
    <name evidence="1" type="ORF">NM688_g6866</name>
</gene>
<reference evidence="1" key="1">
    <citation type="submission" date="2022-07" db="EMBL/GenBank/DDBJ databases">
        <title>Genome Sequence of Phlebia brevispora.</title>
        <authorList>
            <person name="Buettner E."/>
        </authorList>
    </citation>
    <scope>NUCLEOTIDE SEQUENCE</scope>
    <source>
        <strain evidence="1">MPL23</strain>
    </source>
</reference>
<accession>A0ACC1SBN6</accession>
<sequence>MSPHFSGFLSPLVLLDMQLAIGSLIWISIRPLLRLVLNAAFGFAITKADIFPVIAARGSGQVIVNVFTPCLMFSKIVPAFSIDNIGTLGPLFLLAFIYQAIGLVIAWVTRELFWVPYRCRNGILAMGIFGNWGDIPTSFCMSITAGPPFNSTADQTLAVAYVSVFNFVMSFMLFPMSGFRLIAMDFVGPDVEDEEMKHAARRKRRALLHFYRYLTPKTLRWRRRRAIDDEKSPSGSDEQGEKAYDDHAESIRTHYDIESAEIHPHSSAVSIAMGDLDVREDALSATAVNSRMPSGPPTDIQRSRGNSPTPSLTHVETDTHVDQDHPNGDVSPSKNVRFDEQATNSLLANISRKQRIWKQAKAFLTALAAPASLSIIIAFPIALITPLKALFVAVPNSPIPNAPDGQPPLAFIMDAATFVGAASVPTGLVCLGSAIARMQVPTDRESLKKTPVGAILALAITKIAILPIFGVLICDALTNAGVINKTDPVLRFVCFFYACLPTATSQVYLTQLYSSTGTAEHVPAFLVPQYILLVFSMTILTAYSLSIIF</sequence>
<evidence type="ECO:0000313" key="2">
    <source>
        <dbReference type="Proteomes" id="UP001148662"/>
    </source>
</evidence>
<proteinExistence type="predicted"/>
<organism evidence="1 2">
    <name type="scientific">Phlebia brevispora</name>
    <dbReference type="NCBI Taxonomy" id="194682"/>
    <lineage>
        <taxon>Eukaryota</taxon>
        <taxon>Fungi</taxon>
        <taxon>Dikarya</taxon>
        <taxon>Basidiomycota</taxon>
        <taxon>Agaricomycotina</taxon>
        <taxon>Agaricomycetes</taxon>
        <taxon>Polyporales</taxon>
        <taxon>Meruliaceae</taxon>
        <taxon>Phlebia</taxon>
    </lineage>
</organism>
<dbReference type="Proteomes" id="UP001148662">
    <property type="component" value="Unassembled WGS sequence"/>
</dbReference>
<protein>
    <submittedName>
        <fullName evidence="1">Uncharacterized protein</fullName>
    </submittedName>
</protein>
<evidence type="ECO:0000313" key="1">
    <source>
        <dbReference type="EMBL" id="KAJ3536235.1"/>
    </source>
</evidence>
<name>A0ACC1SBN6_9APHY</name>